<proteinExistence type="inferred from homology"/>
<accession>A0A4Q9UZ04</accession>
<dbReference type="GO" id="GO:0016616">
    <property type="term" value="F:oxidoreductase activity, acting on the CH-OH group of donors, NAD or NADP as acceptor"/>
    <property type="evidence" value="ECO:0007669"/>
    <property type="project" value="UniProtKB-ARBA"/>
</dbReference>
<organism evidence="3 4">
    <name type="scientific">Arcanobacterium bovis</name>
    <dbReference type="NCBI Taxonomy" id="2529275"/>
    <lineage>
        <taxon>Bacteria</taxon>
        <taxon>Bacillati</taxon>
        <taxon>Actinomycetota</taxon>
        <taxon>Actinomycetes</taxon>
        <taxon>Actinomycetales</taxon>
        <taxon>Actinomycetaceae</taxon>
        <taxon>Arcanobacterium</taxon>
    </lineage>
</organism>
<comment type="similarity">
    <text evidence="1">Belongs to the short-chain dehydrogenases/reductases (SDR) family.</text>
</comment>
<dbReference type="Pfam" id="PF00106">
    <property type="entry name" value="adh_short"/>
    <property type="match status" value="1"/>
</dbReference>
<gene>
    <name evidence="3" type="ORF">EZJ44_07735</name>
</gene>
<reference evidence="3 4" key="1">
    <citation type="submission" date="2019-02" db="EMBL/GenBank/DDBJ databases">
        <title>Arcanobacterium bovis sp. nov., isolated from the milk of a cow with mastitis.</title>
        <authorList>
            <person name="Sammra O."/>
            <person name="Foster G."/>
            <person name="Hassan A."/>
            <person name="Alssahen M."/>
            <person name="Laemmler C."/>
            <person name="Borowiak M."/>
            <person name="Malorny B."/>
            <person name="Abdulmawjood A."/>
        </authorList>
    </citation>
    <scope>NUCLEOTIDE SEQUENCE [LARGE SCALE GENOMIC DNA]</scope>
    <source>
        <strain evidence="3 4">C605018/01/1</strain>
    </source>
</reference>
<evidence type="ECO:0000313" key="3">
    <source>
        <dbReference type="EMBL" id="TBW20968.1"/>
    </source>
</evidence>
<keyword evidence="2" id="KW-0560">Oxidoreductase</keyword>
<dbReference type="PRINTS" id="PR00081">
    <property type="entry name" value="GDHRDH"/>
</dbReference>
<dbReference type="InterPro" id="IPR036291">
    <property type="entry name" value="NAD(P)-bd_dom_sf"/>
</dbReference>
<comment type="caution">
    <text evidence="3">The sequence shown here is derived from an EMBL/GenBank/DDBJ whole genome shotgun (WGS) entry which is preliminary data.</text>
</comment>
<evidence type="ECO:0000256" key="1">
    <source>
        <dbReference type="ARBA" id="ARBA00006484"/>
    </source>
</evidence>
<dbReference type="PANTHER" id="PTHR42901:SF1">
    <property type="entry name" value="ALCOHOL DEHYDROGENASE"/>
    <property type="match status" value="1"/>
</dbReference>
<dbReference type="OrthoDB" id="9775296at2"/>
<protein>
    <submittedName>
        <fullName evidence="3">SDR family NAD(P)-dependent oxidoreductase</fullName>
    </submittedName>
</protein>
<name>A0A4Q9UZ04_9ACTO</name>
<dbReference type="FunFam" id="3.40.50.720:FF:000047">
    <property type="entry name" value="NADP-dependent L-serine/L-allo-threonine dehydrogenase"/>
    <property type="match status" value="1"/>
</dbReference>
<dbReference type="PANTHER" id="PTHR42901">
    <property type="entry name" value="ALCOHOL DEHYDROGENASE"/>
    <property type="match status" value="1"/>
</dbReference>
<evidence type="ECO:0000313" key="4">
    <source>
        <dbReference type="Proteomes" id="UP000293036"/>
    </source>
</evidence>
<dbReference type="InterPro" id="IPR002347">
    <property type="entry name" value="SDR_fam"/>
</dbReference>
<dbReference type="EMBL" id="SJDT01000006">
    <property type="protein sequence ID" value="TBW20968.1"/>
    <property type="molecule type" value="Genomic_DNA"/>
</dbReference>
<dbReference type="Gene3D" id="3.40.50.720">
    <property type="entry name" value="NAD(P)-binding Rossmann-like Domain"/>
    <property type="match status" value="1"/>
</dbReference>
<keyword evidence="4" id="KW-1185">Reference proteome</keyword>
<dbReference type="SUPFAM" id="SSF51735">
    <property type="entry name" value="NAD(P)-binding Rossmann-fold domains"/>
    <property type="match status" value="1"/>
</dbReference>
<sequence>MAKRALVTGASTGIGAAIVRSLCAAGYDVVATARREDRLRELTDRCGATYVSADFTTDEGIAKISDFISETGPIDVLVNCAGGALGVDSVSDGKVADWQRMYEINVLGTLRVTQLVLPYMRENGGDIVFISSTAGHATYPGGGGYVAAKHAERQIPATLRLELVGEPVRIIDIAPGMVKTEEFSLNRLRGDAQAAEKVYEGVEHPLVAEDVAEAVRWAVSLPVHINIDSMIMRPVAQASNTLVARK</sequence>
<evidence type="ECO:0000256" key="2">
    <source>
        <dbReference type="ARBA" id="ARBA00023002"/>
    </source>
</evidence>
<dbReference type="AlphaFoldDB" id="A0A4Q9UZ04"/>
<dbReference type="RefSeq" id="WP_131282032.1">
    <property type="nucleotide sequence ID" value="NZ_JBHSLR010000005.1"/>
</dbReference>
<dbReference type="Proteomes" id="UP000293036">
    <property type="component" value="Unassembled WGS sequence"/>
</dbReference>